<dbReference type="eggNOG" id="KOG3525">
    <property type="taxonomic scope" value="Eukaryota"/>
</dbReference>
<dbReference type="EMBL" id="CT868084">
    <property type="protein sequence ID" value="CAK70475.1"/>
    <property type="molecule type" value="Genomic_DNA"/>
</dbReference>
<dbReference type="AlphaFoldDB" id="A0CI58"/>
<dbReference type="HOGENOM" id="CLU_008168_0_0_1"/>
<dbReference type="STRING" id="5888.A0CI58"/>
<dbReference type="OMA" id="CNDICES"/>
<dbReference type="KEGG" id="ptm:GSPATT00038579001"/>
<dbReference type="InterPro" id="IPR009030">
    <property type="entry name" value="Growth_fac_rcpt_cys_sf"/>
</dbReference>
<dbReference type="SUPFAM" id="SSF57184">
    <property type="entry name" value="Growth factor receptor domain"/>
    <property type="match status" value="4"/>
</dbReference>
<dbReference type="RefSeq" id="XP_001437872.1">
    <property type="nucleotide sequence ID" value="XM_001437835.1"/>
</dbReference>
<accession>A0CI58</accession>
<dbReference type="InterPro" id="IPR006212">
    <property type="entry name" value="Furin_repeat"/>
</dbReference>
<evidence type="ECO:0000313" key="2">
    <source>
        <dbReference type="EMBL" id="CAK70475.1"/>
    </source>
</evidence>
<dbReference type="SMART" id="SM00261">
    <property type="entry name" value="FU"/>
    <property type="match status" value="9"/>
</dbReference>
<dbReference type="PANTHER" id="PTHR39767:SF2">
    <property type="entry name" value="CHROMOSOME UNDETERMINED SCAFFOLD_1, WHOLE GENOME SHOTGUN SEQUENCE"/>
    <property type="match status" value="1"/>
</dbReference>
<dbReference type="PANTHER" id="PTHR39767">
    <property type="entry name" value="CALCIUM/CALMODULIN-BINDING MEMBRANE PROTEIN PCM4-RELATED"/>
    <property type="match status" value="1"/>
</dbReference>
<feature type="chain" id="PRO_5002623627" description="TNFR-Cys domain-containing protein" evidence="1">
    <location>
        <begin position="21"/>
        <end position="896"/>
    </location>
</feature>
<protein>
    <recommendedName>
        <fullName evidence="4">TNFR-Cys domain-containing protein</fullName>
    </recommendedName>
</protein>
<dbReference type="Proteomes" id="UP000000600">
    <property type="component" value="Unassembled WGS sequence"/>
</dbReference>
<feature type="signal peptide" evidence="1">
    <location>
        <begin position="1"/>
        <end position="20"/>
    </location>
</feature>
<keyword evidence="3" id="KW-1185">Reference proteome</keyword>
<dbReference type="GeneID" id="5023657"/>
<proteinExistence type="predicted"/>
<name>A0CI58_PARTE</name>
<keyword evidence="1" id="KW-0732">Signal</keyword>
<evidence type="ECO:0000256" key="1">
    <source>
        <dbReference type="SAM" id="SignalP"/>
    </source>
</evidence>
<reference evidence="2 3" key="1">
    <citation type="journal article" date="2006" name="Nature">
        <title>Global trends of whole-genome duplications revealed by the ciliate Paramecium tetraurelia.</title>
        <authorList>
            <consortium name="Genoscope"/>
            <person name="Aury J.-M."/>
            <person name="Jaillon O."/>
            <person name="Duret L."/>
            <person name="Noel B."/>
            <person name="Jubin C."/>
            <person name="Porcel B.M."/>
            <person name="Segurens B."/>
            <person name="Daubin V."/>
            <person name="Anthouard V."/>
            <person name="Aiach N."/>
            <person name="Arnaiz O."/>
            <person name="Billaut A."/>
            <person name="Beisson J."/>
            <person name="Blanc I."/>
            <person name="Bouhouche K."/>
            <person name="Camara F."/>
            <person name="Duharcourt S."/>
            <person name="Guigo R."/>
            <person name="Gogendeau D."/>
            <person name="Katinka M."/>
            <person name="Keller A.-M."/>
            <person name="Kissmehl R."/>
            <person name="Klotz C."/>
            <person name="Koll F."/>
            <person name="Le Moue A."/>
            <person name="Lepere C."/>
            <person name="Malinsky S."/>
            <person name="Nowacki M."/>
            <person name="Nowak J.K."/>
            <person name="Plattner H."/>
            <person name="Poulain J."/>
            <person name="Ruiz F."/>
            <person name="Serrano V."/>
            <person name="Zagulski M."/>
            <person name="Dessen P."/>
            <person name="Betermier M."/>
            <person name="Weissenbach J."/>
            <person name="Scarpelli C."/>
            <person name="Schachter V."/>
            <person name="Sperling L."/>
            <person name="Meyer E."/>
            <person name="Cohen J."/>
            <person name="Wincker P."/>
        </authorList>
    </citation>
    <scope>NUCLEOTIDE SEQUENCE [LARGE SCALE GENOMIC DNA]</scope>
    <source>
        <strain evidence="2 3">Stock d4-2</strain>
    </source>
</reference>
<evidence type="ECO:0008006" key="4">
    <source>
        <dbReference type="Google" id="ProtNLM"/>
    </source>
</evidence>
<gene>
    <name evidence="2" type="ORF">GSPATT00038579001</name>
</gene>
<organism evidence="2 3">
    <name type="scientific">Paramecium tetraurelia</name>
    <dbReference type="NCBI Taxonomy" id="5888"/>
    <lineage>
        <taxon>Eukaryota</taxon>
        <taxon>Sar</taxon>
        <taxon>Alveolata</taxon>
        <taxon>Ciliophora</taxon>
        <taxon>Intramacronucleata</taxon>
        <taxon>Oligohymenophorea</taxon>
        <taxon>Peniculida</taxon>
        <taxon>Parameciidae</taxon>
        <taxon>Paramecium</taxon>
    </lineage>
</organism>
<dbReference type="OrthoDB" id="300641at2759"/>
<dbReference type="InParanoid" id="A0CI58"/>
<sequence length="896" mass="99639">MIQSSFAIILYLNCLIKVFGIQETISTSFKDSTFSDADNWVVVGAQPQITQCSTKTLFGGYNIFGAKTSITKTIALPPHYQLNMAFLFCNIDISNVYMLIVYFDQNIGYSVQVSPTQANSICGNGAVGDSCSNFRATFSHSSPTAVILVTTTMTQPADQQFWGIRDIIIYVDKCPDGCLLCKATDLTVQCLGWQVFHTSWAQLNINEISSDGWNVNFGIAEATQCGSTALFGGSNKFGVDTDLSQSFFNIPKHDKLRIQFLWTKIESWNQEAASMLVNGAKVWETKFLSSDGYNWQICGEQPDKNLKTCFYRVDVELNQTSQLDITFTTNIYSTTQQQSFGIRDFVIYTRYCPQGTYWTGVSDFICQYCYKSCYKCDGPNQEDCTDCGDPTIYKKQLVAGQCKCISRTIEQDNIDGTTSCQTCNPKCERCYKPFDNTVNQYCTMCLEGLNRVVSDQFMCVCRTGYGEDGISEACFKCHYTCEHCNGFLANNCTTCSSQSNRILTSDNQCICNIGYYDTGINDIICKKICHNTCSSCTLAGVDQCTGCPITRKPDRTGTTFQCLCKNSHQYSDETKLECQECHLTCLTCNGGQDSNCLTCDIAYRKLSMQKCICPNGYYDKGQLICSPCHKKCMTCFGPAENNCLTCSNSNNRVFKTNLCICPDTYMEKQVGDVMCYKCSYRCSSCSVKIENCTACPLQSYRDLGTDNSCSCQANMYDQLNNPICIPCHYTCLTCKGPESNQCSSCYTQIMRQLDPSGSCLCMNSYYDPGKAGCLGINQTILACNPRCLNCAISADNCISCKSDRYLQGNTCICQNKINGALISKYEKSGKVDCLSCHYSCLDCYGSEFNQCTKCLDSEGRILSNSTCLCASPNIDIGKPQCQCLILEINTRMPIQL</sequence>
<evidence type="ECO:0000313" key="3">
    <source>
        <dbReference type="Proteomes" id="UP000000600"/>
    </source>
</evidence>
<dbReference type="Gene3D" id="2.10.220.10">
    <property type="entry name" value="Hormone Receptor, Insulin-like Growth Factor Receptor 1, Chain A, domain 2"/>
    <property type="match status" value="4"/>
</dbReference>